<reference evidence="2 3" key="1">
    <citation type="submission" date="2019-09" db="EMBL/GenBank/DDBJ databases">
        <title>The hologenome of the rock-dwelling lichen Lasallia pustulata.</title>
        <authorList>
            <person name="Greshake Tzovaras B."/>
            <person name="Segers F."/>
            <person name="Bicker A."/>
            <person name="Dal Grande F."/>
            <person name="Otte J."/>
            <person name="Hankeln T."/>
            <person name="Schmitt I."/>
            <person name="Ebersberger I."/>
        </authorList>
    </citation>
    <scope>NUCLEOTIDE SEQUENCE [LARGE SCALE GENOMIC DNA]</scope>
    <source>
        <strain evidence="2">A1-1</strain>
    </source>
</reference>
<keyword evidence="1" id="KW-0812">Transmembrane</keyword>
<feature type="transmembrane region" description="Helical" evidence="1">
    <location>
        <begin position="58"/>
        <end position="79"/>
    </location>
</feature>
<evidence type="ECO:0000313" key="3">
    <source>
        <dbReference type="Proteomes" id="UP000324767"/>
    </source>
</evidence>
<organism evidence="2 3">
    <name type="scientific">Lasallia pustulata</name>
    <dbReference type="NCBI Taxonomy" id="136370"/>
    <lineage>
        <taxon>Eukaryota</taxon>
        <taxon>Fungi</taxon>
        <taxon>Dikarya</taxon>
        <taxon>Ascomycota</taxon>
        <taxon>Pezizomycotina</taxon>
        <taxon>Lecanoromycetes</taxon>
        <taxon>OSLEUM clade</taxon>
        <taxon>Umbilicariomycetidae</taxon>
        <taxon>Umbilicariales</taxon>
        <taxon>Umbilicariaceae</taxon>
        <taxon>Lasallia</taxon>
    </lineage>
</organism>
<keyword evidence="1" id="KW-0472">Membrane</keyword>
<sequence length="170" mass="19520">MDSRKVPTVETYPMISPQSEIHDAEPSGFGDERLQEQWRVQDENHKRTIRFFCLTSRFFSLLMSASTLGIMAFSLHSYYTTHLRTINGTHAWPQPAPVLWPTYLLFAISFVTFGGEYGIEVGLLDHRGCCVEAGPGDHILHIYLSYKEPLEVDIIYTYVWLLTTTTRATR</sequence>
<feature type="transmembrane region" description="Helical" evidence="1">
    <location>
        <begin position="99"/>
        <end position="119"/>
    </location>
</feature>
<proteinExistence type="predicted"/>
<comment type="caution">
    <text evidence="2">The sequence shown here is derived from an EMBL/GenBank/DDBJ whole genome shotgun (WGS) entry which is preliminary data.</text>
</comment>
<name>A0A5M8PDU7_9LECA</name>
<gene>
    <name evidence="2" type="ORF">FRX48_08967</name>
</gene>
<dbReference type="AlphaFoldDB" id="A0A5M8PDU7"/>
<accession>A0A5M8PDU7</accession>
<dbReference type="Proteomes" id="UP000324767">
    <property type="component" value="Unassembled WGS sequence"/>
</dbReference>
<protein>
    <submittedName>
        <fullName evidence="2">Uncharacterized protein</fullName>
    </submittedName>
</protein>
<evidence type="ECO:0000313" key="2">
    <source>
        <dbReference type="EMBL" id="KAA6407166.1"/>
    </source>
</evidence>
<dbReference type="EMBL" id="VXIT01000019">
    <property type="protein sequence ID" value="KAA6407166.1"/>
    <property type="molecule type" value="Genomic_DNA"/>
</dbReference>
<evidence type="ECO:0000256" key="1">
    <source>
        <dbReference type="SAM" id="Phobius"/>
    </source>
</evidence>
<keyword evidence="1" id="KW-1133">Transmembrane helix</keyword>